<dbReference type="GO" id="GO:0031298">
    <property type="term" value="C:replication fork protection complex"/>
    <property type="evidence" value="ECO:0007669"/>
    <property type="project" value="TreeGrafter"/>
</dbReference>
<evidence type="ECO:0000313" key="11">
    <source>
        <dbReference type="Proteomes" id="UP000053317"/>
    </source>
</evidence>
<dbReference type="AlphaFoldDB" id="A0A0G2EQN4"/>
<comment type="caution">
    <text evidence="10">The sequence shown here is derived from an EMBL/GenBank/DDBJ whole genome shotgun (WGS) entry which is preliminary data.</text>
</comment>
<dbReference type="GO" id="GO:0000076">
    <property type="term" value="P:DNA replication checkpoint signaling"/>
    <property type="evidence" value="ECO:0007669"/>
    <property type="project" value="TreeGrafter"/>
</dbReference>
<reference evidence="10 11" key="2">
    <citation type="submission" date="2015-05" db="EMBL/GenBank/DDBJ databases">
        <authorList>
            <person name="Morales-Cruz A."/>
            <person name="Amrine K.C."/>
            <person name="Cantu D."/>
        </authorList>
    </citation>
    <scope>NUCLEOTIDE SEQUENCE [LARGE SCALE GENOMIC DNA]</scope>
    <source>
        <strain evidence="10">UCRPC4</strain>
    </source>
</reference>
<accession>A0A0G2EQN4</accession>
<dbReference type="GO" id="GO:0003677">
    <property type="term" value="F:DNA binding"/>
    <property type="evidence" value="ECO:0007669"/>
    <property type="project" value="TreeGrafter"/>
</dbReference>
<dbReference type="EMBL" id="LCWF01000059">
    <property type="protein sequence ID" value="KKY24441.1"/>
    <property type="molecule type" value="Genomic_DNA"/>
</dbReference>
<evidence type="ECO:0000259" key="9">
    <source>
        <dbReference type="Pfam" id="PF04821"/>
    </source>
</evidence>
<feature type="compositionally biased region" description="Acidic residues" evidence="8">
    <location>
        <begin position="585"/>
        <end position="596"/>
    </location>
</feature>
<organism evidence="10 11">
    <name type="scientific">Phaeomoniella chlamydospora</name>
    <name type="common">Phaeoacremonium chlamydosporum</name>
    <dbReference type="NCBI Taxonomy" id="158046"/>
    <lineage>
        <taxon>Eukaryota</taxon>
        <taxon>Fungi</taxon>
        <taxon>Dikarya</taxon>
        <taxon>Ascomycota</taxon>
        <taxon>Pezizomycotina</taxon>
        <taxon>Eurotiomycetes</taxon>
        <taxon>Chaetothyriomycetidae</taxon>
        <taxon>Phaeomoniellales</taxon>
        <taxon>Phaeomoniellaceae</taxon>
        <taxon>Phaeomoniella</taxon>
    </lineage>
</organism>
<keyword evidence="5" id="KW-0539">Nucleus</keyword>
<evidence type="ECO:0000256" key="7">
    <source>
        <dbReference type="ARBA" id="ARBA00023306"/>
    </source>
</evidence>
<dbReference type="OrthoDB" id="310853at2759"/>
<evidence type="ECO:0000313" key="10">
    <source>
        <dbReference type="EMBL" id="KKY24441.1"/>
    </source>
</evidence>
<feature type="region of interest" description="Disordered" evidence="8">
    <location>
        <begin position="801"/>
        <end position="820"/>
    </location>
</feature>
<evidence type="ECO:0000256" key="6">
    <source>
        <dbReference type="ARBA" id="ARBA00023254"/>
    </source>
</evidence>
<dbReference type="GO" id="GO:0051321">
    <property type="term" value="P:meiotic cell cycle"/>
    <property type="evidence" value="ECO:0007669"/>
    <property type="project" value="UniProtKB-KW"/>
</dbReference>
<dbReference type="PANTHER" id="PTHR22940:SF4">
    <property type="entry name" value="PROTEIN TIMELESS HOMOLOG"/>
    <property type="match status" value="1"/>
</dbReference>
<feature type="domain" description="Timeless N-terminal" evidence="9">
    <location>
        <begin position="38"/>
        <end position="306"/>
    </location>
</feature>
<dbReference type="GO" id="GO:0043111">
    <property type="term" value="P:replication fork arrest"/>
    <property type="evidence" value="ECO:0007669"/>
    <property type="project" value="TreeGrafter"/>
</dbReference>
<dbReference type="InterPro" id="IPR044998">
    <property type="entry name" value="Timeless"/>
</dbReference>
<feature type="region of interest" description="Disordered" evidence="8">
    <location>
        <begin position="569"/>
        <end position="596"/>
    </location>
</feature>
<evidence type="ECO:0000256" key="3">
    <source>
        <dbReference type="ARBA" id="ARBA00021529"/>
    </source>
</evidence>
<dbReference type="InterPro" id="IPR006906">
    <property type="entry name" value="Timeless_N"/>
</dbReference>
<dbReference type="Proteomes" id="UP000053317">
    <property type="component" value="Unassembled WGS sequence"/>
</dbReference>
<name>A0A0G2EQN4_PHACM</name>
<keyword evidence="6" id="KW-0469">Meiosis</keyword>
<gene>
    <name evidence="10" type="ORF">UCRPC4_g02399</name>
</gene>
<evidence type="ECO:0000256" key="5">
    <source>
        <dbReference type="ARBA" id="ARBA00023242"/>
    </source>
</evidence>
<protein>
    <recommendedName>
        <fullName evidence="3">Topoisomerase 1-associated factor 1</fullName>
    </recommendedName>
</protein>
<sequence length="1183" mass="135839">MEEDNPFEKSKTVDPEVRAYVYSLVTALGGTGVDTDGKYVLGDDALACLRDLKRWLKLYDEKLNRLDVARCLAEANLVNGDLLPILASWQADEVNNTVRARIALAVLELLVPLTWPLETASEMTQNHHRHIPYLQQAQVLYKAGLLGHDTASILRTIVRVGLPSIATPQKERTNRDEGIIKLMLYSIRNIAAINIVPNIPSQGLENEVSRSATIEGFRFQDVFALILTICSNMGEDFDQQDVIVLEILFHLTKGVDAEKLFLTEEQQKVQKTSELKDILSKERSMQRDYAKIAPTRHGRFGTMIWMKGEDERLSVISGQDNLRDGQNTLLKMDKSKKFNKPKQKMKDEHHTIYDFDKTVHLNRQASESLRMFTEEFLDSGFNPLFAHLRKAIAREADRIQELNVRQYFYVVAWFLKAERARRDWQKKAHVKNKVQAGFEPDSYTIVAAVLDQETFILLNRVMQKSFDDKEWQDLNATMRCFTQILLTIQEMALSPLEEDQEIAENIQNRIFYEEITHDRVVGIVKAYKDQGFGYLDASTELAHVFLRMLERYSRENVDLQIRSRRRARRRKEANRAAGTGKEMDGVDDDQRSEDEDAIDTAQVTKERKFDFGRFSAKFTTQKSVDTFTALAKYYRDLSVDQLKRAHRFFYRVAFKQDLAVLLYRVDIISLFYRMIKGPEGLDPHNKMFREWEELVRQVLKKMFKKISERPELVTELLFSKINATLFYLEFGHEKQTSHPMRTTTELEVKGINRTLDDKIAIVVAALDSSKKMYFVSWVRRSLELAVDERKSWEAEALARKEMTEQPNTDASEAQGATDVQIPLPPPFGEADANIVEENHRANIVIVVKPRDDEDIMEMNRNAKLRLLMTLVGMEKTHSAADVITWSFPSTLSSEQLFATLSILDKHMSNPQTEFDGYEPAALLRRANAIEHKEPQSSTLTGFIDDDTEGTDAGEEFLFPNNLRTRTDHDGSEEVKKRRLIRKRKAEPVDDVVIEERRRAREEAALARRRAIKSELYIHASDDETDEERDRTFFELEALRRQKQAKNVLSALATGQQNVDPKHHKSSAKGTSKSHKRKGQTISEDDDDNNTSDTDSGSILDPEISLSDEEDLTKETPISSQVNESEDDLILEDKILRQDVQHEITSKPAVISANDIEEDSDGDMARMAPRRRLRAGFVVDSDEE</sequence>
<evidence type="ECO:0000256" key="4">
    <source>
        <dbReference type="ARBA" id="ARBA00022880"/>
    </source>
</evidence>
<keyword evidence="11" id="KW-1185">Reference proteome</keyword>
<keyword evidence="7" id="KW-0131">Cell cycle</keyword>
<feature type="compositionally biased region" description="Basic residues" evidence="8">
    <location>
        <begin position="1061"/>
        <end position="1078"/>
    </location>
</feature>
<proteinExistence type="inferred from homology"/>
<evidence type="ECO:0000256" key="2">
    <source>
        <dbReference type="ARBA" id="ARBA00008174"/>
    </source>
</evidence>
<feature type="region of interest" description="Disordered" evidence="8">
    <location>
        <begin position="1052"/>
        <end position="1126"/>
    </location>
</feature>
<evidence type="ECO:0000256" key="8">
    <source>
        <dbReference type="SAM" id="MobiDB-lite"/>
    </source>
</evidence>
<comment type="similarity">
    <text evidence="2">Belongs to the timeless family.</text>
</comment>
<dbReference type="PANTHER" id="PTHR22940">
    <property type="entry name" value="TIMEOUT/TIMELESS-2"/>
    <property type="match status" value="1"/>
</dbReference>
<comment type="subcellular location">
    <subcellularLocation>
        <location evidence="1">Nucleus</location>
    </subcellularLocation>
</comment>
<keyword evidence="4" id="KW-0236">DNA replication inhibitor</keyword>
<dbReference type="GO" id="GO:0006281">
    <property type="term" value="P:DNA repair"/>
    <property type="evidence" value="ECO:0007669"/>
    <property type="project" value="TreeGrafter"/>
</dbReference>
<evidence type="ECO:0000256" key="1">
    <source>
        <dbReference type="ARBA" id="ARBA00004123"/>
    </source>
</evidence>
<dbReference type="Pfam" id="PF04821">
    <property type="entry name" value="TIMELESS"/>
    <property type="match status" value="1"/>
</dbReference>
<reference evidence="10 11" key="1">
    <citation type="submission" date="2015-05" db="EMBL/GenBank/DDBJ databases">
        <title>Distinctive expansion of gene families associated with plant cell wall degradation and secondary metabolism in the genomes of grapevine trunk pathogens.</title>
        <authorList>
            <person name="Lawrence D.P."/>
            <person name="Travadon R."/>
            <person name="Rolshausen P.E."/>
            <person name="Baumgartner K."/>
        </authorList>
    </citation>
    <scope>NUCLEOTIDE SEQUENCE [LARGE SCALE GENOMIC DNA]</scope>
    <source>
        <strain evidence="10">UCRPC4</strain>
    </source>
</reference>